<evidence type="ECO:0000256" key="6">
    <source>
        <dbReference type="ARBA" id="ARBA00044538"/>
    </source>
</evidence>
<keyword evidence="2" id="KW-0645">Protease</keyword>
<evidence type="ECO:0000256" key="1">
    <source>
        <dbReference type="ARBA" id="ARBA00022517"/>
    </source>
</evidence>
<dbReference type="InterPro" id="IPR036764">
    <property type="entry name" value="Peptidase_Prp_sf"/>
</dbReference>
<dbReference type="RefSeq" id="WP_106064501.1">
    <property type="nucleotide sequence ID" value="NZ_PVXO01000066.1"/>
</dbReference>
<dbReference type="EMBL" id="PVXO01000066">
    <property type="protein sequence ID" value="PRR77291.1"/>
    <property type="molecule type" value="Genomic_DNA"/>
</dbReference>
<dbReference type="InterPro" id="IPR007422">
    <property type="entry name" value="Peptidase_Prp"/>
</dbReference>
<protein>
    <recommendedName>
        <fullName evidence="6">Ribosomal processing cysteine protease Prp</fullName>
    </recommendedName>
</protein>
<keyword evidence="1" id="KW-0690">Ribosome biogenesis</keyword>
<name>A0A2T0B103_9CLOT</name>
<evidence type="ECO:0000256" key="4">
    <source>
        <dbReference type="ARBA" id="ARBA00022807"/>
    </source>
</evidence>
<dbReference type="GO" id="GO:0006508">
    <property type="term" value="P:proteolysis"/>
    <property type="evidence" value="ECO:0007669"/>
    <property type="project" value="UniProtKB-KW"/>
</dbReference>
<keyword evidence="8" id="KW-1185">Reference proteome</keyword>
<dbReference type="Proteomes" id="UP000239706">
    <property type="component" value="Unassembled WGS sequence"/>
</dbReference>
<accession>A0A2T0B103</accession>
<comment type="similarity">
    <text evidence="5">Belongs to the Prp family.</text>
</comment>
<dbReference type="NCBIfam" id="NF011127">
    <property type="entry name" value="PRK14553.1-7"/>
    <property type="match status" value="1"/>
</dbReference>
<organism evidence="7 8">
    <name type="scientific">Clostridium liquoris</name>
    <dbReference type="NCBI Taxonomy" id="1289519"/>
    <lineage>
        <taxon>Bacteria</taxon>
        <taxon>Bacillati</taxon>
        <taxon>Bacillota</taxon>
        <taxon>Clostridia</taxon>
        <taxon>Eubacteriales</taxon>
        <taxon>Clostridiaceae</taxon>
        <taxon>Clostridium</taxon>
    </lineage>
</organism>
<dbReference type="Pfam" id="PF04327">
    <property type="entry name" value="Peptidase_Prp"/>
    <property type="match status" value="1"/>
</dbReference>
<evidence type="ECO:0000313" key="8">
    <source>
        <dbReference type="Proteomes" id="UP000239706"/>
    </source>
</evidence>
<dbReference type="PANTHER" id="PTHR39178">
    <property type="entry name" value="HYPOTHETICAL RIBOSOME-ASSOCIATED PROTEIN"/>
    <property type="match status" value="1"/>
</dbReference>
<reference evidence="7 8" key="1">
    <citation type="submission" date="2018-03" db="EMBL/GenBank/DDBJ databases">
        <title>Genome sequence of Clostridium liquoris DSM 100320.</title>
        <authorList>
            <person name="Poehlein A."/>
            <person name="Daniel R."/>
        </authorList>
    </citation>
    <scope>NUCLEOTIDE SEQUENCE [LARGE SCALE GENOMIC DNA]</scope>
    <source>
        <strain evidence="7 8">DSM 100320</strain>
    </source>
</reference>
<dbReference type="PANTHER" id="PTHR39178:SF1">
    <property type="entry name" value="RIBOSOMAL-PROCESSING CYSTEINE PROTEASE PRP"/>
    <property type="match status" value="1"/>
</dbReference>
<dbReference type="SUPFAM" id="SSF118010">
    <property type="entry name" value="TM1457-like"/>
    <property type="match status" value="1"/>
</dbReference>
<evidence type="ECO:0000256" key="2">
    <source>
        <dbReference type="ARBA" id="ARBA00022670"/>
    </source>
</evidence>
<evidence type="ECO:0000256" key="5">
    <source>
        <dbReference type="ARBA" id="ARBA00044503"/>
    </source>
</evidence>
<dbReference type="AlphaFoldDB" id="A0A2T0B103"/>
<dbReference type="OrthoDB" id="48998at2"/>
<evidence type="ECO:0000256" key="3">
    <source>
        <dbReference type="ARBA" id="ARBA00022801"/>
    </source>
</evidence>
<dbReference type="Gene3D" id="3.30.70.1490">
    <property type="entry name" value="Cysteine protease Prp"/>
    <property type="match status" value="1"/>
</dbReference>
<keyword evidence="4" id="KW-0788">Thiol protease</keyword>
<proteinExistence type="inferred from homology"/>
<comment type="caution">
    <text evidence="7">The sequence shown here is derived from an EMBL/GenBank/DDBJ whole genome shotgun (WGS) entry which is preliminary data.</text>
</comment>
<dbReference type="CDD" id="cd16332">
    <property type="entry name" value="Prp-like"/>
    <property type="match status" value="1"/>
</dbReference>
<gene>
    <name evidence="7" type="ORF">CLLI_24620</name>
</gene>
<evidence type="ECO:0000313" key="7">
    <source>
        <dbReference type="EMBL" id="PRR77291.1"/>
    </source>
</evidence>
<sequence length="109" mass="12174">MIKVVFKKRHNDIVSFTIDGHADSVDEGYDLVCSAVSAISLTIANGITEVVKAKAYVEVKDGFLSLSLENESFEVIHKCRVLMETMLLGLKNVENSYGEYIKVKMEEVE</sequence>
<keyword evidence="3" id="KW-0378">Hydrolase</keyword>
<dbReference type="GO" id="GO:0042254">
    <property type="term" value="P:ribosome biogenesis"/>
    <property type="evidence" value="ECO:0007669"/>
    <property type="project" value="UniProtKB-KW"/>
</dbReference>
<dbReference type="GO" id="GO:0008234">
    <property type="term" value="F:cysteine-type peptidase activity"/>
    <property type="evidence" value="ECO:0007669"/>
    <property type="project" value="UniProtKB-KW"/>
</dbReference>